<organism evidence="2 3">
    <name type="scientific">Paenibacillus pabuli</name>
    <dbReference type="NCBI Taxonomy" id="1472"/>
    <lineage>
        <taxon>Bacteria</taxon>
        <taxon>Bacillati</taxon>
        <taxon>Bacillota</taxon>
        <taxon>Bacilli</taxon>
        <taxon>Bacillales</taxon>
        <taxon>Paenibacillaceae</taxon>
        <taxon>Paenibacillus</taxon>
    </lineage>
</organism>
<dbReference type="EMBL" id="QGTZ01000009">
    <property type="protein sequence ID" value="PWW37365.1"/>
    <property type="molecule type" value="Genomic_DNA"/>
</dbReference>
<evidence type="ECO:0000313" key="3">
    <source>
        <dbReference type="Proteomes" id="UP000247078"/>
    </source>
</evidence>
<dbReference type="Proteomes" id="UP000247078">
    <property type="component" value="Unassembled WGS sequence"/>
</dbReference>
<name>A0A855Y8Z6_9BACL</name>
<evidence type="ECO:0000259" key="1">
    <source>
        <dbReference type="Pfam" id="PF18066"/>
    </source>
</evidence>
<protein>
    <recommendedName>
        <fullName evidence="1">Phage ABA sandwich domain-containing protein</fullName>
    </recommendedName>
</protein>
<feature type="domain" description="Phage ABA sandwich" evidence="1">
    <location>
        <begin position="23"/>
        <end position="139"/>
    </location>
</feature>
<gene>
    <name evidence="2" type="ORF">DET56_109251</name>
</gene>
<dbReference type="AlphaFoldDB" id="A0A855Y8Z6"/>
<sequence>MTQTALTREQVLAMEPGTDLNVMVAEHVFGWRRILGPDNDYDGPVEYGEVLIPPNMSEAHAYAMMPPRGRIPLYIFVNREWSSDMSAAWEVVEKLKVSQVTRNESGFSHSDLKYRVIIGKNQHVAYGDTAPEAICKAALLAVLDL</sequence>
<dbReference type="InterPro" id="IPR028985">
    <property type="entry name" value="Bacillus_phage_prot-like"/>
</dbReference>
<dbReference type="SUPFAM" id="SSF111074">
    <property type="entry name" value="Bacillus phage protein"/>
    <property type="match status" value="1"/>
</dbReference>
<dbReference type="Pfam" id="PF18066">
    <property type="entry name" value="Phage_ABA_S"/>
    <property type="match status" value="1"/>
</dbReference>
<comment type="caution">
    <text evidence="2">The sequence shown here is derived from an EMBL/GenBank/DDBJ whole genome shotgun (WGS) entry which is preliminary data.</text>
</comment>
<dbReference type="InterPro" id="IPR041270">
    <property type="entry name" value="Phage_ABA_S"/>
</dbReference>
<proteinExistence type="predicted"/>
<reference evidence="2 3" key="1">
    <citation type="submission" date="2018-05" db="EMBL/GenBank/DDBJ databases">
        <title>Freshwater and sediment microbial communities from various areas in North America, analyzing microbe dynamics in response to fracking.</title>
        <authorList>
            <person name="Lamendella R."/>
        </authorList>
    </citation>
    <scope>NUCLEOTIDE SEQUENCE [LARGE SCALE GENOMIC DNA]</scope>
    <source>
        <strain evidence="2 3">DB-3</strain>
    </source>
</reference>
<dbReference type="Gene3D" id="3.30.2120.10">
    <property type="entry name" value="Bacillus phage protein-like"/>
    <property type="match status" value="1"/>
</dbReference>
<accession>A0A855Y8Z6</accession>
<dbReference type="RefSeq" id="WP_110000782.1">
    <property type="nucleotide sequence ID" value="NZ_QGTZ01000009.1"/>
</dbReference>
<evidence type="ECO:0000313" key="2">
    <source>
        <dbReference type="EMBL" id="PWW37365.1"/>
    </source>
</evidence>